<organism evidence="1 2">
    <name type="scientific">Portunus trituberculatus</name>
    <name type="common">Swimming crab</name>
    <name type="synonym">Neptunus trituberculatus</name>
    <dbReference type="NCBI Taxonomy" id="210409"/>
    <lineage>
        <taxon>Eukaryota</taxon>
        <taxon>Metazoa</taxon>
        <taxon>Ecdysozoa</taxon>
        <taxon>Arthropoda</taxon>
        <taxon>Crustacea</taxon>
        <taxon>Multicrustacea</taxon>
        <taxon>Malacostraca</taxon>
        <taxon>Eumalacostraca</taxon>
        <taxon>Eucarida</taxon>
        <taxon>Decapoda</taxon>
        <taxon>Pleocyemata</taxon>
        <taxon>Brachyura</taxon>
        <taxon>Eubrachyura</taxon>
        <taxon>Portunoidea</taxon>
        <taxon>Portunidae</taxon>
        <taxon>Portuninae</taxon>
        <taxon>Portunus</taxon>
    </lineage>
</organism>
<evidence type="ECO:0000313" key="1">
    <source>
        <dbReference type="EMBL" id="MPC47182.1"/>
    </source>
</evidence>
<dbReference type="Proteomes" id="UP000324222">
    <property type="component" value="Unassembled WGS sequence"/>
</dbReference>
<name>A0A5B7FL18_PORTR</name>
<dbReference type="AlphaFoldDB" id="A0A5B7FL18"/>
<reference evidence="1 2" key="1">
    <citation type="submission" date="2019-05" db="EMBL/GenBank/DDBJ databases">
        <title>Another draft genome of Portunus trituberculatus and its Hox gene families provides insights of decapod evolution.</title>
        <authorList>
            <person name="Jeong J.-H."/>
            <person name="Song I."/>
            <person name="Kim S."/>
            <person name="Choi T."/>
            <person name="Kim D."/>
            <person name="Ryu S."/>
            <person name="Kim W."/>
        </authorList>
    </citation>
    <scope>NUCLEOTIDE SEQUENCE [LARGE SCALE GENOMIC DNA]</scope>
    <source>
        <tissue evidence="1">Muscle</tissue>
    </source>
</reference>
<gene>
    <name evidence="1" type="ORF">E2C01_040919</name>
</gene>
<protein>
    <submittedName>
        <fullName evidence="1">Uncharacterized protein</fullName>
    </submittedName>
</protein>
<sequence>MLRQSTRGRSIFCLFSEANPGVTRACRCVGS</sequence>
<comment type="caution">
    <text evidence="1">The sequence shown here is derived from an EMBL/GenBank/DDBJ whole genome shotgun (WGS) entry which is preliminary data.</text>
</comment>
<proteinExistence type="predicted"/>
<dbReference type="EMBL" id="VSRR010007598">
    <property type="protein sequence ID" value="MPC47182.1"/>
    <property type="molecule type" value="Genomic_DNA"/>
</dbReference>
<evidence type="ECO:0000313" key="2">
    <source>
        <dbReference type="Proteomes" id="UP000324222"/>
    </source>
</evidence>
<accession>A0A5B7FL18</accession>
<keyword evidence="2" id="KW-1185">Reference proteome</keyword>